<protein>
    <submittedName>
        <fullName evidence="1">DUF3987 domain-containing protein</fullName>
    </submittedName>
</protein>
<accession>A0A6B3NHG7</accession>
<proteinExistence type="predicted"/>
<organism evidence="1">
    <name type="scientific">Symploca sp. SIO1C4</name>
    <dbReference type="NCBI Taxonomy" id="2607765"/>
    <lineage>
        <taxon>Bacteria</taxon>
        <taxon>Bacillati</taxon>
        <taxon>Cyanobacteriota</taxon>
        <taxon>Cyanophyceae</taxon>
        <taxon>Coleofasciculales</taxon>
        <taxon>Coleofasciculaceae</taxon>
        <taxon>Symploca</taxon>
    </lineage>
</organism>
<dbReference type="AlphaFoldDB" id="A0A6B3NHG7"/>
<evidence type="ECO:0000313" key="1">
    <source>
        <dbReference type="EMBL" id="NER28758.1"/>
    </source>
</evidence>
<sequence length="62" mass="7677">MGNVNVVFYFNLFMRLTYFGSNSWLLEQEQRELYAAKREEYEAQLERWKNNKKQWTPPEEPK</sequence>
<comment type="caution">
    <text evidence="1">The sequence shown here is derived from an EMBL/GenBank/DDBJ whole genome shotgun (WGS) entry which is preliminary data.</text>
</comment>
<reference evidence="1" key="1">
    <citation type="submission" date="2019-11" db="EMBL/GenBank/DDBJ databases">
        <title>Genomic insights into an expanded diversity of filamentous marine cyanobacteria reveals the extraordinary biosynthetic potential of Moorea and Okeania.</title>
        <authorList>
            <person name="Ferreira Leao T."/>
            <person name="Wang M."/>
            <person name="Moss N."/>
            <person name="Da Silva R."/>
            <person name="Sanders J."/>
            <person name="Nurk S."/>
            <person name="Gurevich A."/>
            <person name="Humphrey G."/>
            <person name="Reher R."/>
            <person name="Zhu Q."/>
            <person name="Belda-Ferre P."/>
            <person name="Glukhov E."/>
            <person name="Rex R."/>
            <person name="Dorrestein P.C."/>
            <person name="Knight R."/>
            <person name="Pevzner P."/>
            <person name="Gerwick W.H."/>
            <person name="Gerwick L."/>
        </authorList>
    </citation>
    <scope>NUCLEOTIDE SEQUENCE</scope>
    <source>
        <strain evidence="1">SIO1C4</strain>
    </source>
</reference>
<name>A0A6B3NHG7_9CYAN</name>
<feature type="non-terminal residue" evidence="1">
    <location>
        <position position="62"/>
    </location>
</feature>
<dbReference type="EMBL" id="JAAHFQ010000258">
    <property type="protein sequence ID" value="NER28758.1"/>
    <property type="molecule type" value="Genomic_DNA"/>
</dbReference>
<gene>
    <name evidence="1" type="ORF">F6J89_14255</name>
</gene>